<evidence type="ECO:0000313" key="6">
    <source>
        <dbReference type="EMBL" id="CAH1953369.1"/>
    </source>
</evidence>
<feature type="transmembrane region" description="Helical" evidence="5">
    <location>
        <begin position="159"/>
        <end position="179"/>
    </location>
</feature>
<dbReference type="Pfam" id="PF01027">
    <property type="entry name" value="Bax1-I"/>
    <property type="match status" value="1"/>
</dbReference>
<evidence type="ECO:0000256" key="3">
    <source>
        <dbReference type="ARBA" id="ARBA00022989"/>
    </source>
</evidence>
<sequence length="368" mass="42023">MDKSILQNIVTISKLHPVENGQKDYVKVELKDEQEYTLNDKYGEQTLEKSAAWEDEKESCIIISEEKDTIGDTNKNYKVKEHNQRLNNDPNARTAYIASGGPYQRRADIVEVPEAPVLRNMDAELRQDAIRRRRSSHYYEEVDIIFQDPTIRLHFIRKVYMILALMLLCTFGFTTLCIFEKYTKLWILEHPYVVVIALGINIITTIALMCCQCARRVFPLNLLLLVLVTMSMSYVAAFVSCFYDTQIVMSAFGGTALICIVLTFIACQNWFDITTWGIYFCIAGLIVIVYGVVAGVVYAFTGNPILNLIYSCLVCLLTSMILIYDTQQVVGGKRIQLSPEEYILGALQLYVDIITIYIFILDIFSGYQ</sequence>
<dbReference type="Proteomes" id="UP001152888">
    <property type="component" value="Unassembled WGS sequence"/>
</dbReference>
<keyword evidence="2 5" id="KW-0812">Transmembrane</keyword>
<reference evidence="6" key="1">
    <citation type="submission" date="2022-03" db="EMBL/GenBank/DDBJ databases">
        <authorList>
            <person name="Sayadi A."/>
        </authorList>
    </citation>
    <scope>NUCLEOTIDE SEQUENCE</scope>
</reference>
<dbReference type="InterPro" id="IPR006214">
    <property type="entry name" value="Bax_inhibitor_1-related"/>
</dbReference>
<keyword evidence="3 5" id="KW-1133">Transmembrane helix</keyword>
<dbReference type="GO" id="GO:0016020">
    <property type="term" value="C:membrane"/>
    <property type="evidence" value="ECO:0007669"/>
    <property type="project" value="UniProtKB-SubCell"/>
</dbReference>
<dbReference type="GO" id="GO:2001234">
    <property type="term" value="P:negative regulation of apoptotic signaling pathway"/>
    <property type="evidence" value="ECO:0007669"/>
    <property type="project" value="TreeGrafter"/>
</dbReference>
<dbReference type="GO" id="GO:0005794">
    <property type="term" value="C:Golgi apparatus"/>
    <property type="evidence" value="ECO:0007669"/>
    <property type="project" value="TreeGrafter"/>
</dbReference>
<dbReference type="PANTHER" id="PTHR23291">
    <property type="entry name" value="BAX INHIBITOR-RELATED"/>
    <property type="match status" value="1"/>
</dbReference>
<dbReference type="OrthoDB" id="6624577at2759"/>
<feature type="transmembrane region" description="Helical" evidence="5">
    <location>
        <begin position="278"/>
        <end position="299"/>
    </location>
</feature>
<evidence type="ECO:0000313" key="7">
    <source>
        <dbReference type="Proteomes" id="UP001152888"/>
    </source>
</evidence>
<organism evidence="6 7">
    <name type="scientific">Acanthoscelides obtectus</name>
    <name type="common">Bean weevil</name>
    <name type="synonym">Bruchus obtectus</name>
    <dbReference type="NCBI Taxonomy" id="200917"/>
    <lineage>
        <taxon>Eukaryota</taxon>
        <taxon>Metazoa</taxon>
        <taxon>Ecdysozoa</taxon>
        <taxon>Arthropoda</taxon>
        <taxon>Hexapoda</taxon>
        <taxon>Insecta</taxon>
        <taxon>Pterygota</taxon>
        <taxon>Neoptera</taxon>
        <taxon>Endopterygota</taxon>
        <taxon>Coleoptera</taxon>
        <taxon>Polyphaga</taxon>
        <taxon>Cucujiformia</taxon>
        <taxon>Chrysomeloidea</taxon>
        <taxon>Chrysomelidae</taxon>
        <taxon>Bruchinae</taxon>
        <taxon>Bruchini</taxon>
        <taxon>Acanthoscelides</taxon>
    </lineage>
</organism>
<evidence type="ECO:0000256" key="1">
    <source>
        <dbReference type="ARBA" id="ARBA00004141"/>
    </source>
</evidence>
<keyword evidence="7" id="KW-1185">Reference proteome</keyword>
<dbReference type="AlphaFoldDB" id="A0A9P0JLG4"/>
<evidence type="ECO:0000256" key="4">
    <source>
        <dbReference type="ARBA" id="ARBA00023136"/>
    </source>
</evidence>
<name>A0A9P0JLG4_ACAOB</name>
<dbReference type="PANTHER" id="PTHR23291:SF127">
    <property type="entry name" value="PROTEIN LIFEGUARD 1-LIKE"/>
    <property type="match status" value="1"/>
</dbReference>
<proteinExistence type="predicted"/>
<evidence type="ECO:0000256" key="5">
    <source>
        <dbReference type="SAM" id="Phobius"/>
    </source>
</evidence>
<comment type="caution">
    <text evidence="6">The sequence shown here is derived from an EMBL/GenBank/DDBJ whole genome shotgun (WGS) entry which is preliminary data.</text>
</comment>
<feature type="transmembrane region" description="Helical" evidence="5">
    <location>
        <begin position="191"/>
        <end position="210"/>
    </location>
</feature>
<accession>A0A9P0JLG4</accession>
<feature type="transmembrane region" description="Helical" evidence="5">
    <location>
        <begin position="344"/>
        <end position="367"/>
    </location>
</feature>
<evidence type="ECO:0000256" key="2">
    <source>
        <dbReference type="ARBA" id="ARBA00022692"/>
    </source>
</evidence>
<dbReference type="CDD" id="cd10428">
    <property type="entry name" value="LFG_like"/>
    <property type="match status" value="1"/>
</dbReference>
<feature type="transmembrane region" description="Helical" evidence="5">
    <location>
        <begin position="222"/>
        <end position="240"/>
    </location>
</feature>
<protein>
    <submittedName>
        <fullName evidence="6">Uncharacterized protein</fullName>
    </submittedName>
</protein>
<gene>
    <name evidence="6" type="ORF">ACAOBT_LOCUS5</name>
</gene>
<dbReference type="EMBL" id="CAKOFQ010006651">
    <property type="protein sequence ID" value="CAH1953369.1"/>
    <property type="molecule type" value="Genomic_DNA"/>
</dbReference>
<feature type="transmembrane region" description="Helical" evidence="5">
    <location>
        <begin position="305"/>
        <end position="324"/>
    </location>
</feature>
<comment type="subcellular location">
    <subcellularLocation>
        <location evidence="1">Membrane</location>
        <topology evidence="1">Multi-pass membrane protein</topology>
    </subcellularLocation>
</comment>
<keyword evidence="4 5" id="KW-0472">Membrane</keyword>
<feature type="transmembrane region" description="Helical" evidence="5">
    <location>
        <begin position="246"/>
        <end position="266"/>
    </location>
</feature>
<dbReference type="GO" id="GO:0005783">
    <property type="term" value="C:endoplasmic reticulum"/>
    <property type="evidence" value="ECO:0007669"/>
    <property type="project" value="TreeGrafter"/>
</dbReference>